<accession>A0AAD1XBY9</accession>
<dbReference type="Proteomes" id="UP001295684">
    <property type="component" value="Unassembled WGS sequence"/>
</dbReference>
<evidence type="ECO:0000313" key="4">
    <source>
        <dbReference type="Proteomes" id="UP001295684"/>
    </source>
</evidence>
<feature type="compositionally biased region" description="Acidic residues" evidence="2">
    <location>
        <begin position="171"/>
        <end position="181"/>
    </location>
</feature>
<feature type="compositionally biased region" description="Basic and acidic residues" evidence="2">
    <location>
        <begin position="182"/>
        <end position="200"/>
    </location>
</feature>
<evidence type="ECO:0000256" key="1">
    <source>
        <dbReference type="SAM" id="Coils"/>
    </source>
</evidence>
<name>A0AAD1XBY9_EUPCR</name>
<feature type="region of interest" description="Disordered" evidence="2">
    <location>
        <begin position="162"/>
        <end position="205"/>
    </location>
</feature>
<dbReference type="AlphaFoldDB" id="A0AAD1XBY9"/>
<gene>
    <name evidence="3" type="ORF">ECRASSUSDP1_LOCUS9961</name>
</gene>
<feature type="coiled-coil region" evidence="1">
    <location>
        <begin position="234"/>
        <end position="264"/>
    </location>
</feature>
<comment type="caution">
    <text evidence="3">The sequence shown here is derived from an EMBL/GenBank/DDBJ whole genome shotgun (WGS) entry which is preliminary data.</text>
</comment>
<keyword evidence="4" id="KW-1185">Reference proteome</keyword>
<sequence length="279" mass="31936">MSYAADHLAWQQRVNQEFNAASKFMDRTYANHMHTGTGFGNPLGTATVYPSATRTSGMYAPNKASGYVGKSKLKGVHGSSVRSKSMRSGLSRRSQLSKRKPTKRFNEELDVMSRRSKASYHPSKQSVKNYAPQPDQQQLQQKSFDYNQKLQAENLRAAALKEKEQAQRAEDNDELEREDQLEENREEVADKEEQKIKEDQDLNDEIDSLYYGSYTESRRSEISRRSQLTSATYISKLEKELQEERKAREKLAQELEEIKKISSEISSHLGLKQALDNAN</sequence>
<organism evidence="3 4">
    <name type="scientific">Euplotes crassus</name>
    <dbReference type="NCBI Taxonomy" id="5936"/>
    <lineage>
        <taxon>Eukaryota</taxon>
        <taxon>Sar</taxon>
        <taxon>Alveolata</taxon>
        <taxon>Ciliophora</taxon>
        <taxon>Intramacronucleata</taxon>
        <taxon>Spirotrichea</taxon>
        <taxon>Hypotrichia</taxon>
        <taxon>Euplotida</taxon>
        <taxon>Euplotidae</taxon>
        <taxon>Moneuplotes</taxon>
    </lineage>
</organism>
<dbReference type="EMBL" id="CAMPGE010009801">
    <property type="protein sequence ID" value="CAI2368665.1"/>
    <property type="molecule type" value="Genomic_DNA"/>
</dbReference>
<feature type="compositionally biased region" description="Polar residues" evidence="2">
    <location>
        <begin position="80"/>
        <end position="94"/>
    </location>
</feature>
<reference evidence="3" key="1">
    <citation type="submission" date="2023-07" db="EMBL/GenBank/DDBJ databases">
        <authorList>
            <consortium name="AG Swart"/>
            <person name="Singh M."/>
            <person name="Singh A."/>
            <person name="Seah K."/>
            <person name="Emmerich C."/>
        </authorList>
    </citation>
    <scope>NUCLEOTIDE SEQUENCE</scope>
    <source>
        <strain evidence="3">DP1</strain>
    </source>
</reference>
<evidence type="ECO:0000256" key="2">
    <source>
        <dbReference type="SAM" id="MobiDB-lite"/>
    </source>
</evidence>
<feature type="region of interest" description="Disordered" evidence="2">
    <location>
        <begin position="70"/>
        <end position="138"/>
    </location>
</feature>
<keyword evidence="1" id="KW-0175">Coiled coil</keyword>
<feature type="compositionally biased region" description="Basic and acidic residues" evidence="2">
    <location>
        <begin position="104"/>
        <end position="113"/>
    </location>
</feature>
<evidence type="ECO:0000313" key="3">
    <source>
        <dbReference type="EMBL" id="CAI2368665.1"/>
    </source>
</evidence>
<proteinExistence type="predicted"/>
<protein>
    <submittedName>
        <fullName evidence="3">Uncharacterized protein</fullName>
    </submittedName>
</protein>